<keyword evidence="2" id="KW-1185">Reference proteome</keyword>
<gene>
    <name evidence="1" type="ORF">T310_8331</name>
</gene>
<dbReference type="RefSeq" id="XP_013324342.1">
    <property type="nucleotide sequence ID" value="XM_013468888.1"/>
</dbReference>
<proteinExistence type="predicted"/>
<dbReference type="OrthoDB" id="4306236at2759"/>
<dbReference type="GeneID" id="25320591"/>
<dbReference type="Proteomes" id="UP000053958">
    <property type="component" value="Unassembled WGS sequence"/>
</dbReference>
<dbReference type="AlphaFoldDB" id="A0A0F4YI04"/>
<comment type="caution">
    <text evidence="1">The sequence shown here is derived from an EMBL/GenBank/DDBJ whole genome shotgun (WGS) entry which is preliminary data.</text>
</comment>
<dbReference type="EMBL" id="LASV01000570">
    <property type="protein sequence ID" value="KKA17730.1"/>
    <property type="molecule type" value="Genomic_DNA"/>
</dbReference>
<evidence type="ECO:0000313" key="1">
    <source>
        <dbReference type="EMBL" id="KKA17730.1"/>
    </source>
</evidence>
<reference evidence="1 2" key="1">
    <citation type="submission" date="2015-04" db="EMBL/GenBank/DDBJ databases">
        <authorList>
            <person name="Heijne W.H."/>
            <person name="Fedorova N.D."/>
            <person name="Nierman W.C."/>
            <person name="Vollebregt A.W."/>
            <person name="Zhao Z."/>
            <person name="Wu L."/>
            <person name="Kumar M."/>
            <person name="Stam H."/>
            <person name="van den Berg M.A."/>
            <person name="Pel H.J."/>
        </authorList>
    </citation>
    <scope>NUCLEOTIDE SEQUENCE [LARGE SCALE GENOMIC DNA]</scope>
    <source>
        <strain evidence="1 2">CBS 393.64</strain>
    </source>
</reference>
<accession>A0A0F4YI04</accession>
<evidence type="ECO:0000313" key="2">
    <source>
        <dbReference type="Proteomes" id="UP000053958"/>
    </source>
</evidence>
<organism evidence="1 2">
    <name type="scientific">Rasamsonia emersonii (strain ATCC 16479 / CBS 393.64 / IMI 116815)</name>
    <dbReference type="NCBI Taxonomy" id="1408163"/>
    <lineage>
        <taxon>Eukaryota</taxon>
        <taxon>Fungi</taxon>
        <taxon>Dikarya</taxon>
        <taxon>Ascomycota</taxon>
        <taxon>Pezizomycotina</taxon>
        <taxon>Eurotiomycetes</taxon>
        <taxon>Eurotiomycetidae</taxon>
        <taxon>Eurotiales</taxon>
        <taxon>Trichocomaceae</taxon>
        <taxon>Rasamsonia</taxon>
    </lineage>
</organism>
<sequence>MPNKPHEVAKDEFTNILNQKFAQMNLSRALRKTGSTTRTHGIWIKEPDASWKPKSLSAEQASPSLILEVGLSEATGKLVLDTRGWIEAADSQVQIAIPVRVMREKPNISCSNLGESSVHSSSNYSTPIEQDIVISQQELEDIAREVWEVQGFA</sequence>
<protein>
    <submittedName>
        <fullName evidence="1">Uncharacterized protein</fullName>
    </submittedName>
</protein>
<name>A0A0F4YI04_RASE3</name>